<proteinExistence type="predicted"/>
<evidence type="ECO:0000256" key="1">
    <source>
        <dbReference type="SAM" id="Phobius"/>
    </source>
</evidence>
<feature type="transmembrane region" description="Helical" evidence="1">
    <location>
        <begin position="39"/>
        <end position="59"/>
    </location>
</feature>
<reference evidence="2 3" key="1">
    <citation type="submission" date="2018-12" db="EMBL/GenBank/DDBJ databases">
        <authorList>
            <consortium name="Pathogen Informatics"/>
        </authorList>
    </citation>
    <scope>NUCLEOTIDE SEQUENCE [LARGE SCALE GENOMIC DNA]</scope>
    <source>
        <strain evidence="2 3">NCTC13098</strain>
    </source>
</reference>
<dbReference type="NCBIfam" id="NF033861">
    <property type="entry name" value="sm_mem_Ecr"/>
    <property type="match status" value="1"/>
</dbReference>
<organism evidence="2 3">
    <name type="scientific">Raoultella terrigena</name>
    <name type="common">Klebsiella terrigena</name>
    <dbReference type="NCBI Taxonomy" id="577"/>
    <lineage>
        <taxon>Bacteria</taxon>
        <taxon>Pseudomonadati</taxon>
        <taxon>Pseudomonadota</taxon>
        <taxon>Gammaproteobacteria</taxon>
        <taxon>Enterobacterales</taxon>
        <taxon>Enterobacteriaceae</taxon>
        <taxon>Klebsiella/Raoultella group</taxon>
        <taxon>Raoultella</taxon>
    </lineage>
</organism>
<keyword evidence="1" id="KW-0812">Transmembrane</keyword>
<feature type="transmembrane region" description="Helical" evidence="1">
    <location>
        <begin position="12"/>
        <end position="33"/>
    </location>
</feature>
<gene>
    <name evidence="2" type="ORF">NCTC13098_02753</name>
</gene>
<sequence length="82" mass="9168">MPINKRRFRNGVCILSCGFVTIITFFVSVQVAIEVMSKAEAVLLAIVLIILTASLWFIFSGEIWSLVSYLETQLYPSLVAPE</sequence>
<dbReference type="EMBL" id="LR131271">
    <property type="protein sequence ID" value="VDR26404.1"/>
    <property type="molecule type" value="Genomic_DNA"/>
</dbReference>
<protein>
    <submittedName>
        <fullName evidence="2">Uncharacterized protein</fullName>
    </submittedName>
</protein>
<keyword evidence="1" id="KW-0472">Membrane</keyword>
<evidence type="ECO:0000313" key="3">
    <source>
        <dbReference type="Proteomes" id="UP000274346"/>
    </source>
</evidence>
<dbReference type="KEGG" id="rtg:NCTC13098_02753"/>
<evidence type="ECO:0000313" key="2">
    <source>
        <dbReference type="EMBL" id="VDR26404.1"/>
    </source>
</evidence>
<keyword evidence="1" id="KW-1133">Transmembrane helix</keyword>
<dbReference type="Proteomes" id="UP000274346">
    <property type="component" value="Chromosome"/>
</dbReference>
<accession>A0A3P8IW97</accession>
<dbReference type="AlphaFoldDB" id="A0A3P8IW97"/>
<name>A0A3P8IW97_RAOTE</name>